<protein>
    <submittedName>
        <fullName evidence="5">NAD(P)-dependent oxidoreductase</fullName>
    </submittedName>
</protein>
<dbReference type="SUPFAM" id="SSF51735">
    <property type="entry name" value="NAD(P)-binding Rossmann-fold domains"/>
    <property type="match status" value="1"/>
</dbReference>
<dbReference type="InterPro" id="IPR020904">
    <property type="entry name" value="Sc_DH/Rdtase_CS"/>
</dbReference>
<dbReference type="EMBL" id="JAGQKX010000134">
    <property type="protein sequence ID" value="MCA9390572.1"/>
    <property type="molecule type" value="Genomic_DNA"/>
</dbReference>
<evidence type="ECO:0000256" key="3">
    <source>
        <dbReference type="ARBA" id="ARBA00023027"/>
    </source>
</evidence>
<keyword evidence="3" id="KW-0520">NAD</keyword>
<accession>A0A955LHA4</accession>
<sequence>MKKILVTGAGGTVGYLVMHELGNSYQLTPIFFEDTDVSDYETFSPKVADHDVIIHLAWDTKTENYTTGQTNLKNIQMTNNVYRAAIEYGVKRVIMASSVHADNFYMWASDTLMDPNQLPIPDSPYGASKVYMETLGRMYAQKHNLEVICIRLGGVIWNDQPMKDDPFDQMVWCSRRDCAALFKKSIDAASIPNNYTIVYGVSDNQHRRHDLTNPFGWKPEDGT</sequence>
<gene>
    <name evidence="5" type="ORF">KC571_04160</name>
</gene>
<dbReference type="Gene3D" id="3.40.50.720">
    <property type="entry name" value="NAD(P)-binding Rossmann-like Domain"/>
    <property type="match status" value="1"/>
</dbReference>
<dbReference type="InterPro" id="IPR036291">
    <property type="entry name" value="NAD(P)-bd_dom_sf"/>
</dbReference>
<reference evidence="5" key="1">
    <citation type="submission" date="2020-04" db="EMBL/GenBank/DDBJ databases">
        <authorList>
            <person name="Zhang T."/>
        </authorList>
    </citation>
    <scope>NUCLEOTIDE SEQUENCE</scope>
    <source>
        <strain evidence="5">HKST-UBA01</strain>
    </source>
</reference>
<dbReference type="GO" id="GO:0016491">
    <property type="term" value="F:oxidoreductase activity"/>
    <property type="evidence" value="ECO:0007669"/>
    <property type="project" value="UniProtKB-KW"/>
</dbReference>
<evidence type="ECO:0000313" key="5">
    <source>
        <dbReference type="EMBL" id="MCA9390572.1"/>
    </source>
</evidence>
<evidence type="ECO:0000259" key="4">
    <source>
        <dbReference type="Pfam" id="PF01370"/>
    </source>
</evidence>
<feature type="domain" description="NAD-dependent epimerase/dehydratase" evidence="4">
    <location>
        <begin position="4"/>
        <end position="154"/>
    </location>
</feature>
<dbReference type="Pfam" id="PF01370">
    <property type="entry name" value="Epimerase"/>
    <property type="match status" value="1"/>
</dbReference>
<dbReference type="PANTHER" id="PTHR43103:SF5">
    <property type="entry name" value="4-EPIMERASE, PUTATIVE (AFU_ORTHOLOGUE AFUA_7G00360)-RELATED"/>
    <property type="match status" value="1"/>
</dbReference>
<evidence type="ECO:0000256" key="2">
    <source>
        <dbReference type="ARBA" id="ARBA00023002"/>
    </source>
</evidence>
<evidence type="ECO:0000313" key="6">
    <source>
        <dbReference type="Proteomes" id="UP000701698"/>
    </source>
</evidence>
<keyword evidence="2" id="KW-0560">Oxidoreductase</keyword>
<dbReference type="PROSITE" id="PS00061">
    <property type="entry name" value="ADH_SHORT"/>
    <property type="match status" value="1"/>
</dbReference>
<reference evidence="5" key="2">
    <citation type="journal article" date="2021" name="Microbiome">
        <title>Successional dynamics and alternative stable states in a saline activated sludge microbial community over 9 years.</title>
        <authorList>
            <person name="Wang Y."/>
            <person name="Ye J."/>
            <person name="Ju F."/>
            <person name="Liu L."/>
            <person name="Boyd J.A."/>
            <person name="Deng Y."/>
            <person name="Parks D.H."/>
            <person name="Jiang X."/>
            <person name="Yin X."/>
            <person name="Woodcroft B.J."/>
            <person name="Tyson G.W."/>
            <person name="Hugenholtz P."/>
            <person name="Polz M.F."/>
            <person name="Zhang T."/>
        </authorList>
    </citation>
    <scope>NUCLEOTIDE SEQUENCE</scope>
    <source>
        <strain evidence="5">HKST-UBA01</strain>
    </source>
</reference>
<name>A0A955LHA4_UNCKA</name>
<dbReference type="InterPro" id="IPR001509">
    <property type="entry name" value="Epimerase_deHydtase"/>
</dbReference>
<dbReference type="Proteomes" id="UP000701698">
    <property type="component" value="Unassembled WGS sequence"/>
</dbReference>
<dbReference type="PANTHER" id="PTHR43103">
    <property type="entry name" value="NUCLEOSIDE-DIPHOSPHATE-SUGAR EPIMERASE"/>
    <property type="match status" value="1"/>
</dbReference>
<organism evidence="5 6">
    <name type="scientific">candidate division WWE3 bacterium</name>
    <dbReference type="NCBI Taxonomy" id="2053526"/>
    <lineage>
        <taxon>Bacteria</taxon>
        <taxon>Katanobacteria</taxon>
    </lineage>
</organism>
<dbReference type="CDD" id="cd08946">
    <property type="entry name" value="SDR_e"/>
    <property type="match status" value="1"/>
</dbReference>
<comment type="caution">
    <text evidence="5">The sequence shown here is derived from an EMBL/GenBank/DDBJ whole genome shotgun (WGS) entry which is preliminary data.</text>
</comment>
<proteinExistence type="inferred from homology"/>
<dbReference type="AlphaFoldDB" id="A0A955LHA4"/>
<comment type="similarity">
    <text evidence="1">Belongs to the NAD(P)-dependent epimerase/dehydratase family.</text>
</comment>
<evidence type="ECO:0000256" key="1">
    <source>
        <dbReference type="ARBA" id="ARBA00007637"/>
    </source>
</evidence>